<evidence type="ECO:0000313" key="2">
    <source>
        <dbReference type="EMBL" id="KAF9670884.1"/>
    </source>
</evidence>
<evidence type="ECO:0000256" key="1">
    <source>
        <dbReference type="SAM" id="MobiDB-lite"/>
    </source>
</evidence>
<comment type="caution">
    <text evidence="2">The sequence shown here is derived from an EMBL/GenBank/DDBJ whole genome shotgun (WGS) entry which is preliminary data.</text>
</comment>
<accession>A0A835JM00</accession>
<proteinExistence type="predicted"/>
<evidence type="ECO:0000313" key="3">
    <source>
        <dbReference type="Proteomes" id="UP000657918"/>
    </source>
</evidence>
<dbReference type="AlphaFoldDB" id="A0A835JM00"/>
<gene>
    <name evidence="2" type="ORF">SADUNF_Sadunf13G0115500</name>
</gene>
<keyword evidence="3" id="KW-1185">Reference proteome</keyword>
<sequence>MGQLLCIKDEMMCLQSQFALGEILESEVGLRSQPLRGSELPDPLMAYGLHHLGCTSKQLYKFLLALQDQHSAPICDPELSSREKRPGEGLSLLLDEMRSVFLLVILFNAILAPGSHVSAGKSKDCQSGDTDELDPSIKTRFPLSRSTASTELDQLELKFVDQIGILDSLKRTKSPPEILSSEENLSETGVSLFATQTMELPGLKKPSSKNFPAETIVWSPESELPAEIVSAPRETWELRGIQKKITKNMIHG</sequence>
<name>A0A835JM00_9ROSI</name>
<dbReference type="Proteomes" id="UP000657918">
    <property type="component" value="Unassembled WGS sequence"/>
</dbReference>
<reference evidence="2 3" key="1">
    <citation type="submission" date="2020-10" db="EMBL/GenBank/DDBJ databases">
        <title>Plant Genome Project.</title>
        <authorList>
            <person name="Zhang R.-G."/>
        </authorList>
    </citation>
    <scope>NUCLEOTIDE SEQUENCE [LARGE SCALE GENOMIC DNA]</scope>
    <source>
        <strain evidence="2">FAFU-HL-1</strain>
        <tissue evidence="2">Leaf</tissue>
    </source>
</reference>
<feature type="region of interest" description="Disordered" evidence="1">
    <location>
        <begin position="117"/>
        <end position="137"/>
    </location>
</feature>
<organism evidence="2 3">
    <name type="scientific">Salix dunnii</name>
    <dbReference type="NCBI Taxonomy" id="1413687"/>
    <lineage>
        <taxon>Eukaryota</taxon>
        <taxon>Viridiplantae</taxon>
        <taxon>Streptophyta</taxon>
        <taxon>Embryophyta</taxon>
        <taxon>Tracheophyta</taxon>
        <taxon>Spermatophyta</taxon>
        <taxon>Magnoliopsida</taxon>
        <taxon>eudicotyledons</taxon>
        <taxon>Gunneridae</taxon>
        <taxon>Pentapetalae</taxon>
        <taxon>rosids</taxon>
        <taxon>fabids</taxon>
        <taxon>Malpighiales</taxon>
        <taxon>Salicaceae</taxon>
        <taxon>Saliceae</taxon>
        <taxon>Salix</taxon>
    </lineage>
</organism>
<protein>
    <submittedName>
        <fullName evidence="2">Uncharacterized protein</fullName>
    </submittedName>
</protein>
<dbReference type="EMBL" id="JADGMS010000013">
    <property type="protein sequence ID" value="KAF9670884.1"/>
    <property type="molecule type" value="Genomic_DNA"/>
</dbReference>
<dbReference type="OrthoDB" id="1750881at2759"/>